<name>A0A8S3XBF3_PARAO</name>
<dbReference type="OrthoDB" id="7490061at2759"/>
<evidence type="ECO:0000256" key="1">
    <source>
        <dbReference type="SAM" id="Coils"/>
    </source>
</evidence>
<organism evidence="2 4">
    <name type="scientific">Parnassius apollo</name>
    <name type="common">Apollo butterfly</name>
    <name type="synonym">Papilio apollo</name>
    <dbReference type="NCBI Taxonomy" id="110799"/>
    <lineage>
        <taxon>Eukaryota</taxon>
        <taxon>Metazoa</taxon>
        <taxon>Ecdysozoa</taxon>
        <taxon>Arthropoda</taxon>
        <taxon>Hexapoda</taxon>
        <taxon>Insecta</taxon>
        <taxon>Pterygota</taxon>
        <taxon>Neoptera</taxon>
        <taxon>Endopterygota</taxon>
        <taxon>Lepidoptera</taxon>
        <taxon>Glossata</taxon>
        <taxon>Ditrysia</taxon>
        <taxon>Papilionoidea</taxon>
        <taxon>Papilionidae</taxon>
        <taxon>Parnassiinae</taxon>
        <taxon>Parnassini</taxon>
        <taxon>Parnassius</taxon>
        <taxon>Parnassius</taxon>
    </lineage>
</organism>
<protein>
    <submittedName>
        <fullName evidence="2">(apollo) hypothetical protein</fullName>
    </submittedName>
</protein>
<evidence type="ECO:0000313" key="4">
    <source>
        <dbReference type="Proteomes" id="UP000691718"/>
    </source>
</evidence>
<keyword evidence="4" id="KW-1185">Reference proteome</keyword>
<dbReference type="AlphaFoldDB" id="A0A8S3XBF3"/>
<dbReference type="EMBL" id="CAJQZP010001064">
    <property type="protein sequence ID" value="CAG5015072.1"/>
    <property type="molecule type" value="Genomic_DNA"/>
</dbReference>
<sequence>MEFGNITYRKPQRSSSLQDMSDLNSSSTLFDATVASLPNASLYESQNNIDLNEKINKLSSDLLIAHQEIDNLNSENTSLKLEIEKYQKIIKTFKKITTYSSCNTTPASVNKRRQTLQIPEQNLLCTPINRIEMSECSINEIKDKEQELVNNIEKTDSSNHLPNTSCHIHLEKEDIHKEHTEVIATDTNTNTSLNTPKTQLGNTLPYYIREKNDNYKLATFKMRRKIIVIADQQGRNICKTLQKLIGDNFLVTCYWKPGAKIQEVLQTEKNEICKLTKNDYVVVLGGVNENNPYEFEFCIRSWLYSVTNTNVIFTEIPYNRNLNIGKLNYVLRFICTSFTNVSFINTNGSKPFFHQYTFTPYIPCRFLLREILRLDYKLKFELYQNIVISSKFTPLQTTSTQTDNIEMVDTCTQSDDILKDNIIEEITPRHENMTHSGKNLFRI</sequence>
<proteinExistence type="predicted"/>
<dbReference type="EMBL" id="CAJQZP010001083">
    <property type="protein sequence ID" value="CAG5015612.1"/>
    <property type="molecule type" value="Genomic_DNA"/>
</dbReference>
<dbReference type="Proteomes" id="UP000691718">
    <property type="component" value="Unassembled WGS sequence"/>
</dbReference>
<gene>
    <name evidence="2" type="ORF">PAPOLLO_LOCUS16293</name>
    <name evidence="3" type="ORF">PAPOLLO_LOCUS16404</name>
</gene>
<keyword evidence="1" id="KW-0175">Coiled coil</keyword>
<comment type="caution">
    <text evidence="2">The sequence shown here is derived from an EMBL/GenBank/DDBJ whole genome shotgun (WGS) entry which is preliminary data.</text>
</comment>
<accession>A0A8S3XBF3</accession>
<evidence type="ECO:0000313" key="2">
    <source>
        <dbReference type="EMBL" id="CAG5015072.1"/>
    </source>
</evidence>
<evidence type="ECO:0000313" key="3">
    <source>
        <dbReference type="EMBL" id="CAG5015612.1"/>
    </source>
</evidence>
<reference evidence="2" key="1">
    <citation type="submission" date="2021-04" db="EMBL/GenBank/DDBJ databases">
        <authorList>
            <person name="Tunstrom K."/>
        </authorList>
    </citation>
    <scope>NUCLEOTIDE SEQUENCE</scope>
</reference>
<feature type="coiled-coil region" evidence="1">
    <location>
        <begin position="55"/>
        <end position="89"/>
    </location>
</feature>